<dbReference type="PRINTS" id="PR00081">
    <property type="entry name" value="GDHRDH"/>
</dbReference>
<evidence type="ECO:0000259" key="4">
    <source>
        <dbReference type="SMART" id="SM00822"/>
    </source>
</evidence>
<dbReference type="AlphaFoldDB" id="A0A840N6N2"/>
<dbReference type="InterPro" id="IPR002347">
    <property type="entry name" value="SDR_fam"/>
</dbReference>
<protein>
    <submittedName>
        <fullName evidence="5">NAD(P)-dependent dehydrogenase (Short-subunit alcohol dehydrogenase family)</fullName>
    </submittedName>
</protein>
<name>A0A840N6N2_9BRAD</name>
<comment type="caution">
    <text evidence="5">The sequence shown here is derived from an EMBL/GenBank/DDBJ whole genome shotgun (WGS) entry which is preliminary data.</text>
</comment>
<dbReference type="PROSITE" id="PS00061">
    <property type="entry name" value="ADH_SHORT"/>
    <property type="match status" value="1"/>
</dbReference>
<dbReference type="SMART" id="SM00822">
    <property type="entry name" value="PKS_KR"/>
    <property type="match status" value="1"/>
</dbReference>
<dbReference type="InterPro" id="IPR036291">
    <property type="entry name" value="NAD(P)-bd_dom_sf"/>
</dbReference>
<dbReference type="SUPFAM" id="SSF51735">
    <property type="entry name" value="NAD(P)-binding Rossmann-fold domains"/>
    <property type="match status" value="1"/>
</dbReference>
<evidence type="ECO:0000256" key="3">
    <source>
        <dbReference type="ARBA" id="ARBA00023027"/>
    </source>
</evidence>
<dbReference type="RefSeq" id="WP_056296619.1">
    <property type="nucleotide sequence ID" value="NZ_JACHIJ010000005.1"/>
</dbReference>
<dbReference type="FunFam" id="3.40.50.720:FF:000084">
    <property type="entry name" value="Short-chain dehydrogenase reductase"/>
    <property type="match status" value="1"/>
</dbReference>
<feature type="domain" description="Ketoreductase" evidence="4">
    <location>
        <begin position="15"/>
        <end position="190"/>
    </location>
</feature>
<dbReference type="PANTHER" id="PTHR24321:SF8">
    <property type="entry name" value="ESTRADIOL 17-BETA-DEHYDROGENASE 8-RELATED"/>
    <property type="match status" value="1"/>
</dbReference>
<dbReference type="EMBL" id="JACHIJ010000005">
    <property type="protein sequence ID" value="MBB5053488.1"/>
    <property type="molecule type" value="Genomic_DNA"/>
</dbReference>
<keyword evidence="2" id="KW-0560">Oxidoreductase</keyword>
<dbReference type="Gene3D" id="3.40.50.720">
    <property type="entry name" value="NAD(P)-binding Rossmann-like Domain"/>
    <property type="match status" value="1"/>
</dbReference>
<dbReference type="GO" id="GO:0016491">
    <property type="term" value="F:oxidoreductase activity"/>
    <property type="evidence" value="ECO:0007669"/>
    <property type="project" value="UniProtKB-KW"/>
</dbReference>
<dbReference type="CDD" id="cd05233">
    <property type="entry name" value="SDR_c"/>
    <property type="match status" value="1"/>
</dbReference>
<dbReference type="InterPro" id="IPR020904">
    <property type="entry name" value="Sc_DH/Rdtase_CS"/>
</dbReference>
<gene>
    <name evidence="5" type="ORF">HNQ36_003488</name>
</gene>
<dbReference type="PANTHER" id="PTHR24321">
    <property type="entry name" value="DEHYDROGENASES, SHORT CHAIN"/>
    <property type="match status" value="1"/>
</dbReference>
<proteinExistence type="inferred from homology"/>
<organism evidence="5 6">
    <name type="scientific">Afipia massiliensis</name>
    <dbReference type="NCBI Taxonomy" id="211460"/>
    <lineage>
        <taxon>Bacteria</taxon>
        <taxon>Pseudomonadati</taxon>
        <taxon>Pseudomonadota</taxon>
        <taxon>Alphaproteobacteria</taxon>
        <taxon>Hyphomicrobiales</taxon>
        <taxon>Nitrobacteraceae</taxon>
        <taxon>Afipia</taxon>
    </lineage>
</organism>
<dbReference type="InterPro" id="IPR057326">
    <property type="entry name" value="KR_dom"/>
</dbReference>
<keyword evidence="3" id="KW-0520">NAD</keyword>
<reference evidence="5 6" key="1">
    <citation type="submission" date="2020-08" db="EMBL/GenBank/DDBJ databases">
        <title>Genomic Encyclopedia of Type Strains, Phase IV (KMG-IV): sequencing the most valuable type-strain genomes for metagenomic binning, comparative biology and taxonomic classification.</title>
        <authorList>
            <person name="Goeker M."/>
        </authorList>
    </citation>
    <scope>NUCLEOTIDE SEQUENCE [LARGE SCALE GENOMIC DNA]</scope>
    <source>
        <strain evidence="5 6">DSM 17498</strain>
    </source>
</reference>
<sequence>MQGISSGPSFGLSGKRILVTGGASGIGKAACKIFTDLGANVCLSDVKADAIVEAAAETGARAHVAADVSVPDQAERLISETVAELGGLDGLFHCAGIHHIGKATEQDINIWQRVMDVNVRGTQLVCSLAARHMEVQGSGAMVVVTSIAGYNGQPRRSAYGTSKAAVGHLARSFATEWGKSGIRVNAIGPGYVLTPMAQGIINSGATDVMRIVNRTPLGRMARPEEIAQAAAFLLSDWASYITGAELFVDGGWSAYGGSGEVNTF</sequence>
<evidence type="ECO:0000256" key="2">
    <source>
        <dbReference type="ARBA" id="ARBA00023002"/>
    </source>
</evidence>
<dbReference type="Pfam" id="PF13561">
    <property type="entry name" value="adh_short_C2"/>
    <property type="match status" value="1"/>
</dbReference>
<accession>A0A840N6N2</accession>
<comment type="similarity">
    <text evidence="1">Belongs to the short-chain dehydrogenases/reductases (SDR) family.</text>
</comment>
<evidence type="ECO:0000313" key="6">
    <source>
        <dbReference type="Proteomes" id="UP000521227"/>
    </source>
</evidence>
<dbReference type="Proteomes" id="UP000521227">
    <property type="component" value="Unassembled WGS sequence"/>
</dbReference>
<evidence type="ECO:0000256" key="1">
    <source>
        <dbReference type="ARBA" id="ARBA00006484"/>
    </source>
</evidence>
<evidence type="ECO:0000313" key="5">
    <source>
        <dbReference type="EMBL" id="MBB5053488.1"/>
    </source>
</evidence>